<comment type="caution">
    <text evidence="2">The sequence shown here is derived from an EMBL/GenBank/DDBJ whole genome shotgun (WGS) entry which is preliminary data.</text>
</comment>
<dbReference type="Gene3D" id="1.25.40.10">
    <property type="entry name" value="Tetratricopeptide repeat domain"/>
    <property type="match status" value="1"/>
</dbReference>
<feature type="signal peptide" evidence="1">
    <location>
        <begin position="1"/>
        <end position="20"/>
    </location>
</feature>
<keyword evidence="3" id="KW-1185">Reference proteome</keyword>
<dbReference type="InterPro" id="IPR011990">
    <property type="entry name" value="TPR-like_helical_dom_sf"/>
</dbReference>
<protein>
    <recommendedName>
        <fullName evidence="4">Tetratricopeptide repeat-containing protein</fullName>
    </recommendedName>
</protein>
<feature type="chain" id="PRO_5046348335" description="Tetratricopeptide repeat-containing protein" evidence="1">
    <location>
        <begin position="21"/>
        <end position="741"/>
    </location>
</feature>
<evidence type="ECO:0000313" key="2">
    <source>
        <dbReference type="EMBL" id="MCC9071939.1"/>
    </source>
</evidence>
<sequence length="741" mass="85739">MRNFLPTTLVLFFITAISFAQNDTIERGSYLFIGDDVLESAIKLNLLENNKYELVYWKGDYEVKQDSLLLKGDEFIFDVDYTYDEPDNSGELKVTFTPSLYKGVYIGTQNGTGSIEYQRLTDIEYIYDKNSVYNFKIDHTQFLYLVYEGYDSSESSKVVKYEIPAQATGVIIKHQPYSENLELKGFFDKKNKEILISGLLDEKHIATFKNEKVISNQSVKEKVLPLENKKITNWTYPGKEASITENWVEAADSAVAPSDITTKIDFKLKVESSLAKAIKVTKAKGNKFLFVYYDSNNKEAKSDFDAFIKRQEGIIAYNFYEGYDSKFDMYNYYLATGKDKNWLKKNKISNSPSIIILDEDGTVLATAKSNLNDKQYQFFFYDLNIRFKKASALKKFERVLTNKNANDAELIKAFKDVLVLLSDLSEIKYFNYYIDDSENYITVAKGGLDEKQVQLVWENIIKTHEKDVKPNMILVELILEEIQERGFNKQVFLIDKVLNDTDFKSIDYLIKHYDEIEAQRAVYNANSGNRVVIGDLRGEISDALKKSTGWYVYFAGQKKSSLKKIIEAYKNLISSRKGDFGSYKNYFYFLKKKAVNGNPDNLYLKEFDAYFNTNLAIHENAIESLDAMYNTVCIFTPHFKWGEFKEYYSNLCNDVAWFTVLHSNDATFIKKAIKWSEFSLVVKKNDPDYLNTLAELYYKDGQKERAIKMQQRVVELFKSNEFGSVIKKALETLAKMQNGTY</sequence>
<reference evidence="2" key="1">
    <citation type="submission" date="2021-11" db="EMBL/GenBank/DDBJ databases">
        <title>Description of novel Flavobacterium species.</title>
        <authorList>
            <person name="Saticioglu I.B."/>
            <person name="Ay H."/>
            <person name="Altun S."/>
            <person name="Duman M."/>
        </authorList>
    </citation>
    <scope>NUCLEOTIDE SEQUENCE</scope>
    <source>
        <strain evidence="2">F-65</strain>
    </source>
</reference>
<name>A0ABS8MT47_9FLAO</name>
<dbReference type="SUPFAM" id="SSF48452">
    <property type="entry name" value="TPR-like"/>
    <property type="match status" value="1"/>
</dbReference>
<gene>
    <name evidence="2" type="ORF">LNQ49_10135</name>
</gene>
<dbReference type="Proteomes" id="UP001430919">
    <property type="component" value="Unassembled WGS sequence"/>
</dbReference>
<dbReference type="RefSeq" id="WP_229988665.1">
    <property type="nucleotide sequence ID" value="NZ_JAJJMO010000001.1"/>
</dbReference>
<dbReference type="Gene3D" id="3.40.30.10">
    <property type="entry name" value="Glutaredoxin"/>
    <property type="match status" value="1"/>
</dbReference>
<organism evidence="2 3">
    <name type="scientific">Flavobacterium pisciphilum</name>
    <dbReference type="NCBI Taxonomy" id="2893755"/>
    <lineage>
        <taxon>Bacteria</taxon>
        <taxon>Pseudomonadati</taxon>
        <taxon>Bacteroidota</taxon>
        <taxon>Flavobacteriia</taxon>
        <taxon>Flavobacteriales</taxon>
        <taxon>Flavobacteriaceae</taxon>
        <taxon>Flavobacterium</taxon>
    </lineage>
</organism>
<evidence type="ECO:0008006" key="4">
    <source>
        <dbReference type="Google" id="ProtNLM"/>
    </source>
</evidence>
<keyword evidence="1" id="KW-0732">Signal</keyword>
<dbReference type="EMBL" id="JAJJMO010000001">
    <property type="protein sequence ID" value="MCC9071939.1"/>
    <property type="molecule type" value="Genomic_DNA"/>
</dbReference>
<accession>A0ABS8MT47</accession>
<evidence type="ECO:0000256" key="1">
    <source>
        <dbReference type="SAM" id="SignalP"/>
    </source>
</evidence>
<evidence type="ECO:0000313" key="3">
    <source>
        <dbReference type="Proteomes" id="UP001430919"/>
    </source>
</evidence>
<proteinExistence type="predicted"/>